<feature type="compositionally biased region" description="Acidic residues" evidence="8">
    <location>
        <begin position="151"/>
        <end position="160"/>
    </location>
</feature>
<keyword evidence="3" id="KW-0690">Ribosome biogenesis</keyword>
<evidence type="ECO:0000256" key="3">
    <source>
        <dbReference type="ARBA" id="ARBA00022517"/>
    </source>
</evidence>
<feature type="compositionally biased region" description="Basic and acidic residues" evidence="8">
    <location>
        <begin position="169"/>
        <end position="179"/>
    </location>
</feature>
<evidence type="ECO:0000256" key="7">
    <source>
        <dbReference type="SAM" id="Coils"/>
    </source>
</evidence>
<keyword evidence="7" id="KW-0175">Coiled coil</keyword>
<dbReference type="EMBL" id="HBEK01005768">
    <property type="protein sequence ID" value="CAD8393233.1"/>
    <property type="molecule type" value="Transcribed_RNA"/>
</dbReference>
<feature type="region of interest" description="Disordered" evidence="8">
    <location>
        <begin position="71"/>
        <end position="211"/>
    </location>
</feature>
<feature type="region of interest" description="Disordered" evidence="8">
    <location>
        <begin position="629"/>
        <end position="649"/>
    </location>
</feature>
<dbReference type="GO" id="GO:0030490">
    <property type="term" value="P:maturation of SSU-rRNA"/>
    <property type="evidence" value="ECO:0007669"/>
    <property type="project" value="TreeGrafter"/>
</dbReference>
<dbReference type="PANTHER" id="PTHR23183:SF0">
    <property type="entry name" value="NUCLEOLAR PROTEIN 14"/>
    <property type="match status" value="1"/>
</dbReference>
<dbReference type="Pfam" id="PF04147">
    <property type="entry name" value="Nop14"/>
    <property type="match status" value="1"/>
</dbReference>
<dbReference type="GO" id="GO:0032040">
    <property type="term" value="C:small-subunit processome"/>
    <property type="evidence" value="ECO:0007669"/>
    <property type="project" value="InterPro"/>
</dbReference>
<evidence type="ECO:0000256" key="6">
    <source>
        <dbReference type="ARBA" id="ARBA00024695"/>
    </source>
</evidence>
<feature type="compositionally biased region" description="Basic residues" evidence="8">
    <location>
        <begin position="639"/>
        <end position="649"/>
    </location>
</feature>
<feature type="compositionally biased region" description="Basic and acidic residues" evidence="8">
    <location>
        <begin position="192"/>
        <end position="208"/>
    </location>
</feature>
<keyword evidence="5" id="KW-0539">Nucleus</keyword>
<feature type="compositionally biased region" description="Basic and acidic residues" evidence="8">
    <location>
        <begin position="71"/>
        <end position="98"/>
    </location>
</feature>
<dbReference type="InterPro" id="IPR007276">
    <property type="entry name" value="Nop14"/>
</dbReference>
<evidence type="ECO:0000256" key="5">
    <source>
        <dbReference type="ARBA" id="ARBA00023242"/>
    </source>
</evidence>
<evidence type="ECO:0000313" key="9">
    <source>
        <dbReference type="EMBL" id="CAD8393233.1"/>
    </source>
</evidence>
<dbReference type="AlphaFoldDB" id="A0A7S0BH18"/>
<feature type="compositionally biased region" description="Acidic residues" evidence="8">
    <location>
        <begin position="107"/>
        <end position="117"/>
    </location>
</feature>
<dbReference type="GO" id="GO:0030692">
    <property type="term" value="C:Noc4p-Nop14p complex"/>
    <property type="evidence" value="ECO:0007669"/>
    <property type="project" value="TreeGrafter"/>
</dbReference>
<reference evidence="9" key="1">
    <citation type="submission" date="2021-01" db="EMBL/GenBank/DDBJ databases">
        <authorList>
            <person name="Corre E."/>
            <person name="Pelletier E."/>
            <person name="Niang G."/>
            <person name="Scheremetjew M."/>
            <person name="Finn R."/>
            <person name="Kale V."/>
            <person name="Holt S."/>
            <person name="Cochrane G."/>
            <person name="Meng A."/>
            <person name="Brown T."/>
            <person name="Cohen L."/>
        </authorList>
    </citation>
    <scope>NUCLEOTIDE SEQUENCE</scope>
    <source>
        <strain evidence="9">UTEX LB 2760</strain>
    </source>
</reference>
<accession>A0A7S0BH18</accession>
<organism evidence="9">
    <name type="scientific">Rhodosorus marinus</name>
    <dbReference type="NCBI Taxonomy" id="101924"/>
    <lineage>
        <taxon>Eukaryota</taxon>
        <taxon>Rhodophyta</taxon>
        <taxon>Stylonematophyceae</taxon>
        <taxon>Stylonematales</taxon>
        <taxon>Stylonemataceae</taxon>
        <taxon>Rhodosorus</taxon>
    </lineage>
</organism>
<evidence type="ECO:0000256" key="2">
    <source>
        <dbReference type="ARBA" id="ARBA00007466"/>
    </source>
</evidence>
<protein>
    <recommendedName>
        <fullName evidence="10">Nucleolar protein 14</fullName>
    </recommendedName>
</protein>
<evidence type="ECO:0000256" key="4">
    <source>
        <dbReference type="ARBA" id="ARBA00022552"/>
    </source>
</evidence>
<feature type="compositionally biased region" description="Acidic residues" evidence="8">
    <location>
        <begin position="181"/>
        <end position="191"/>
    </location>
</feature>
<evidence type="ECO:0000256" key="1">
    <source>
        <dbReference type="ARBA" id="ARBA00004604"/>
    </source>
</evidence>
<comment type="subcellular location">
    <subcellularLocation>
        <location evidence="1">Nucleus</location>
        <location evidence="1">Nucleolus</location>
    </subcellularLocation>
</comment>
<gene>
    <name evidence="9" type="ORF">RMAR0315_LOCUS3218</name>
</gene>
<evidence type="ECO:0008006" key="10">
    <source>
        <dbReference type="Google" id="ProtNLM"/>
    </source>
</evidence>
<evidence type="ECO:0000256" key="8">
    <source>
        <dbReference type="SAM" id="MobiDB-lite"/>
    </source>
</evidence>
<sequence length="649" mass="71929">MAEIIAKSKMYRDERTKDRLEMEAKTEKLDDALGDILPGLQKGRSRNYAKQSAADKEYDKMFVELATEKRAIAADRLKTPEELAKEEKERLDALEATRLRRMKGTGDEDAEESEGEPEESKSVSQPAWRGGDDLEDDFVGSGSDETGGESAESDGEDPDAGSDQGAGHEASKKVVRYEEAVSSEDSDESEGEREFGHEETDETADKGNDSIPFTFRQCPSKIKQLLKLFRGRSSRQRGIIVDRLLKNFALPLNPTVNRPLLAGLLSVLLVRFDQIAESSTPYWTEIGELLPCVYELSVIFPDTSIEWAKSKLEVIQERLVKLGPEFTSVGEGGLIALRILARLFPLSDLRHPISTPAVLLLANVISFGSIRTQGDLFLSCFAIDLFAAALSAGGRISGELLRFCSSIAASAGVFVGESSSIRFLEYLLPAHRNGLLESRKPWKLPREGVPISIPGIRSPSADDTDWRMVAFQKALGSALTCARATANSGNNAISAAFGPFISVLELLVSEWPSDDKQNLVFESASECLNELRDVVENAEKGRSPLALYEKPVTAPKALNPRFGPKGGRSNAEYKEKVKSLKRQLRKEERGAARELRKDASFVARERLAKEDVEHAKRAKKAREVMAFLEKQESTWKQQEKKKRKETGKW</sequence>
<dbReference type="PANTHER" id="PTHR23183">
    <property type="entry name" value="NOP14"/>
    <property type="match status" value="1"/>
</dbReference>
<comment type="function">
    <text evidence="6">Involved in nucleolar processing of pre-18S ribosomal RNA. Has a role in the nuclear export of 40S pre-ribosomal subunit to the cytoplasm.</text>
</comment>
<comment type="similarity">
    <text evidence="2">Belongs to the NOP14 family.</text>
</comment>
<name>A0A7S0BH18_9RHOD</name>
<feature type="coiled-coil region" evidence="7">
    <location>
        <begin position="570"/>
        <end position="597"/>
    </location>
</feature>
<keyword evidence="4" id="KW-0698">rRNA processing</keyword>
<proteinExistence type="inferred from homology"/>